<organism evidence="1 2">
    <name type="scientific">Plasmodium brasilianum</name>
    <dbReference type="NCBI Taxonomy" id="5824"/>
    <lineage>
        <taxon>Eukaryota</taxon>
        <taxon>Sar</taxon>
        <taxon>Alveolata</taxon>
        <taxon>Apicomplexa</taxon>
        <taxon>Aconoidasida</taxon>
        <taxon>Haemosporida</taxon>
        <taxon>Plasmodiidae</taxon>
        <taxon>Plasmodium</taxon>
        <taxon>Plasmodium (Plasmodium)</taxon>
    </lineage>
</organism>
<name>A0ACB9Y7F6_PLABR</name>
<comment type="caution">
    <text evidence="1">The sequence shown here is derived from an EMBL/GenBank/DDBJ whole genome shotgun (WGS) entry which is preliminary data.</text>
</comment>
<accession>A0ACB9Y7F6</accession>
<gene>
    <name evidence="1" type="ORF">MKS88_004664</name>
</gene>
<evidence type="ECO:0000313" key="1">
    <source>
        <dbReference type="EMBL" id="KAI4836859.1"/>
    </source>
</evidence>
<dbReference type="Proteomes" id="UP001056978">
    <property type="component" value="Chromosome 12"/>
</dbReference>
<evidence type="ECO:0000313" key="2">
    <source>
        <dbReference type="Proteomes" id="UP001056978"/>
    </source>
</evidence>
<reference evidence="1" key="1">
    <citation type="submission" date="2022-06" db="EMBL/GenBank/DDBJ databases">
        <title>The First Complete Genome of the Simian Malaria Parasite Plasmodium brasilianum.</title>
        <authorList>
            <person name="Bajic M."/>
            <person name="Ravishankar S."/>
        </authorList>
    </citation>
    <scope>NUCLEOTIDE SEQUENCE</scope>
    <source>
        <strain evidence="1">Bolivian I</strain>
    </source>
</reference>
<keyword evidence="2" id="KW-1185">Reference proteome</keyword>
<proteinExistence type="predicted"/>
<sequence>MLEDAKTCGNMESYLTDIPRVQSSSVWLRRIGKKKKEKKRKREGESERERKTGSLHSNGMRNTRSGNSSGSSSGSSSRSSSTSSYTRAHVLRRDEHISALKLHDDMTVIK</sequence>
<dbReference type="EMBL" id="CM043780">
    <property type="protein sequence ID" value="KAI4836859.1"/>
    <property type="molecule type" value="Genomic_DNA"/>
</dbReference>
<protein>
    <submittedName>
        <fullName evidence="1">Uncharacterized protein</fullName>
    </submittedName>
</protein>